<dbReference type="Gene3D" id="3.30.870.10">
    <property type="entry name" value="Endonuclease Chain A"/>
    <property type="match status" value="2"/>
</dbReference>
<dbReference type="SMART" id="SM00155">
    <property type="entry name" value="PLDc"/>
    <property type="match status" value="2"/>
</dbReference>
<evidence type="ECO:0000313" key="3">
    <source>
        <dbReference type="Proteomes" id="UP000230154"/>
    </source>
</evidence>
<dbReference type="InterPro" id="IPR001736">
    <property type="entry name" value="PLipase_D/transphosphatidylase"/>
</dbReference>
<reference evidence="3" key="1">
    <citation type="submission" date="2017-09" db="EMBL/GenBank/DDBJ databases">
        <title>Depth-based differentiation of microbial function through sediment-hosted aquifers and enrichment of novel symbionts in the deep terrestrial subsurface.</title>
        <authorList>
            <person name="Probst A.J."/>
            <person name="Ladd B."/>
            <person name="Jarett J.K."/>
            <person name="Geller-Mcgrath D.E."/>
            <person name="Sieber C.M.K."/>
            <person name="Emerson J.B."/>
            <person name="Anantharaman K."/>
            <person name="Thomas B.C."/>
            <person name="Malmstrom R."/>
            <person name="Stieglmeier M."/>
            <person name="Klingl A."/>
            <person name="Woyke T."/>
            <person name="Ryan C.M."/>
            <person name="Banfield J.F."/>
        </authorList>
    </citation>
    <scope>NUCLEOTIDE SEQUENCE [LARGE SCALE GENOMIC DNA]</scope>
</reference>
<name>A0A2H0TRW7_9BACT</name>
<dbReference type="CDD" id="cd09110">
    <property type="entry name" value="PLDc_CLS_1"/>
    <property type="match status" value="1"/>
</dbReference>
<evidence type="ECO:0000259" key="1">
    <source>
        <dbReference type="PROSITE" id="PS50035"/>
    </source>
</evidence>
<dbReference type="PROSITE" id="PS50035">
    <property type="entry name" value="PLD"/>
    <property type="match status" value="2"/>
</dbReference>
<comment type="caution">
    <text evidence="2">The sequence shown here is derived from an EMBL/GenBank/DDBJ whole genome shotgun (WGS) entry which is preliminary data.</text>
</comment>
<accession>A0A2H0TRW7</accession>
<dbReference type="EMBL" id="PFCB01000002">
    <property type="protein sequence ID" value="PIR74889.1"/>
    <property type="molecule type" value="Genomic_DNA"/>
</dbReference>
<proteinExistence type="predicted"/>
<dbReference type="AlphaFoldDB" id="A0A2H0TRW7"/>
<dbReference type="PANTHER" id="PTHR21248">
    <property type="entry name" value="CARDIOLIPIN SYNTHASE"/>
    <property type="match status" value="1"/>
</dbReference>
<feature type="domain" description="PLD phosphodiesterase" evidence="1">
    <location>
        <begin position="121"/>
        <end position="148"/>
    </location>
</feature>
<gene>
    <name evidence="2" type="ORF">COU35_00250</name>
</gene>
<organism evidence="2 3">
    <name type="scientific">Candidatus Magasanikbacteria bacterium CG10_big_fil_rev_8_21_14_0_10_47_10</name>
    <dbReference type="NCBI Taxonomy" id="1974652"/>
    <lineage>
        <taxon>Bacteria</taxon>
        <taxon>Candidatus Magasanikiibacteriota</taxon>
    </lineage>
</organism>
<evidence type="ECO:0000313" key="2">
    <source>
        <dbReference type="EMBL" id="PIR74889.1"/>
    </source>
</evidence>
<dbReference type="GO" id="GO:0032049">
    <property type="term" value="P:cardiolipin biosynthetic process"/>
    <property type="evidence" value="ECO:0007669"/>
    <property type="project" value="UniProtKB-ARBA"/>
</dbReference>
<sequence>MVFLSHGQNQFIVYSIFMPQDKYKIYPTTHEAWDAMYRAISRANKSVYWEMYIFVDDEAGSRFFDILEKKASDGVDVKVIVDYLGSFGLSRKRAHSLKEKGVDLQFFHERKHRYRGIWTRFAARTHRKLLIVDEHIGFIGGVNVQKSMKDWLDIHVKIEGDAVRSMLRAFAKMYMICGGAKEHVKYLLKYKFRVAKGIDDLEFIYDDSSQTQSKTRKVYTEALLKARERVILFSPYYLPDKKFIEALWQAQKRGIKVDLLIPFRTDLRLATYAAYTYFSLMKKNGVKVHLMRSMMHGKGIIVDDEWAMVGSTNLEEGSMYENYEANVKFRHKPTVQKIKSTLEEWIGKAVRLDDLNWEDRGKMHRVKEWLALKLYRFWQSGRRPDR</sequence>
<dbReference type="SUPFAM" id="SSF56024">
    <property type="entry name" value="Phospholipase D/nuclease"/>
    <property type="match status" value="2"/>
</dbReference>
<dbReference type="InterPro" id="IPR025202">
    <property type="entry name" value="PLD-like_dom"/>
</dbReference>
<protein>
    <recommendedName>
        <fullName evidence="1">PLD phosphodiesterase domain-containing protein</fullName>
    </recommendedName>
</protein>
<dbReference type="GO" id="GO:0030572">
    <property type="term" value="F:phosphatidyltransferase activity"/>
    <property type="evidence" value="ECO:0007669"/>
    <property type="project" value="UniProtKB-ARBA"/>
</dbReference>
<feature type="domain" description="PLD phosphodiesterase" evidence="1">
    <location>
        <begin position="291"/>
        <end position="318"/>
    </location>
</feature>
<dbReference type="Pfam" id="PF13091">
    <property type="entry name" value="PLDc_2"/>
    <property type="match status" value="2"/>
</dbReference>
<dbReference type="PANTHER" id="PTHR21248:SF22">
    <property type="entry name" value="PHOSPHOLIPASE D"/>
    <property type="match status" value="1"/>
</dbReference>
<dbReference type="CDD" id="cd09112">
    <property type="entry name" value="PLDc_CLS_2"/>
    <property type="match status" value="1"/>
</dbReference>
<dbReference type="Proteomes" id="UP000230154">
    <property type="component" value="Unassembled WGS sequence"/>
</dbReference>